<dbReference type="Ensembl" id="ENSCANT00000059840.1">
    <property type="protein sequence ID" value="ENSCANP00000036591.1"/>
    <property type="gene ID" value="ENSCANG00000041977.1"/>
</dbReference>
<reference evidence="1" key="2">
    <citation type="submission" date="2025-09" db="UniProtKB">
        <authorList>
            <consortium name="Ensembl"/>
        </authorList>
    </citation>
    <scope>IDENTIFICATION</scope>
</reference>
<dbReference type="AlphaFoldDB" id="A0A2K5K663"/>
<proteinExistence type="predicted"/>
<dbReference type="OMA" id="IFFLTDQ"/>
<name>A0A2K5K663_COLAP</name>
<sequence>MLDVLLINVFPNCSIFLFEEWLQENENAFLLYVNVKSLTDQHSARRRILHQTSE</sequence>
<organism evidence="1 2">
    <name type="scientific">Colobus angolensis palliatus</name>
    <name type="common">Peters' Angolan colobus</name>
    <dbReference type="NCBI Taxonomy" id="336983"/>
    <lineage>
        <taxon>Eukaryota</taxon>
        <taxon>Metazoa</taxon>
        <taxon>Chordata</taxon>
        <taxon>Craniata</taxon>
        <taxon>Vertebrata</taxon>
        <taxon>Euteleostomi</taxon>
        <taxon>Mammalia</taxon>
        <taxon>Eutheria</taxon>
        <taxon>Euarchontoglires</taxon>
        <taxon>Primates</taxon>
        <taxon>Haplorrhini</taxon>
        <taxon>Catarrhini</taxon>
        <taxon>Cercopithecidae</taxon>
        <taxon>Colobinae</taxon>
        <taxon>Colobus</taxon>
    </lineage>
</organism>
<dbReference type="Proteomes" id="UP000233080">
    <property type="component" value="Unassembled WGS sequence"/>
</dbReference>
<accession>A0A2K5K663</accession>
<evidence type="ECO:0000313" key="1">
    <source>
        <dbReference type="Ensembl" id="ENSCANP00000036591.1"/>
    </source>
</evidence>
<keyword evidence="2" id="KW-1185">Reference proteome</keyword>
<reference evidence="1" key="1">
    <citation type="submission" date="2025-08" db="UniProtKB">
        <authorList>
            <consortium name="Ensembl"/>
        </authorList>
    </citation>
    <scope>IDENTIFICATION</scope>
</reference>
<evidence type="ECO:0000313" key="2">
    <source>
        <dbReference type="Proteomes" id="UP000233080"/>
    </source>
</evidence>
<protein>
    <submittedName>
        <fullName evidence="1">Uncharacterized protein</fullName>
    </submittedName>
</protein>